<keyword evidence="2 5" id="KW-0812">Transmembrane</keyword>
<evidence type="ECO:0000256" key="5">
    <source>
        <dbReference type="SAM" id="Phobius"/>
    </source>
</evidence>
<dbReference type="STRING" id="631454.N177_0606"/>
<dbReference type="GO" id="GO:0016020">
    <property type="term" value="C:membrane"/>
    <property type="evidence" value="ECO:0007669"/>
    <property type="project" value="UniProtKB-SubCell"/>
</dbReference>
<dbReference type="PATRIC" id="fig|631454.5.peg.596"/>
<dbReference type="RefSeq" id="WP_023430755.1">
    <property type="nucleotide sequence ID" value="NZ_AWXZ01000013.1"/>
</dbReference>
<proteinExistence type="predicted"/>
<keyword evidence="4 5" id="KW-0472">Membrane</keyword>
<evidence type="ECO:0000313" key="7">
    <source>
        <dbReference type="Proteomes" id="UP000017819"/>
    </source>
</evidence>
<dbReference type="Proteomes" id="UP000017819">
    <property type="component" value="Unassembled WGS sequence"/>
</dbReference>
<gene>
    <name evidence="6" type="ORF">N177_0606</name>
</gene>
<dbReference type="InterPro" id="IPR007300">
    <property type="entry name" value="CidB/LrgB"/>
</dbReference>
<accession>V4R4E1</accession>
<sequence length="241" mass="25055">MPVESAQTFWVFLATSPLFWLALTLAAYVGSDALSARLGRPPLLNPVLLSITAVGAVLVVSGTDYPTYFEGAQFVHVLLGPATVSLAIPIIRYRRELRRLFVPVFCAVAAGSLTGIGSAVLVARAFGGSELLLHSVAPKSVTAPIAMGIAREIGGLPELTAVVVILTGITGAVLVTPLMNLLRVRDWRARGFASGLAGHGIGTARALQVNATAGTYAGLALALNGLFTALVAPTLLMLLMR</sequence>
<dbReference type="AlphaFoldDB" id="V4R4E1"/>
<dbReference type="PANTHER" id="PTHR30249:SF0">
    <property type="entry name" value="PLASTIDAL GLYCOLATE_GLYCERATE TRANSLOCATOR 1, CHLOROPLASTIC"/>
    <property type="match status" value="1"/>
</dbReference>
<evidence type="ECO:0000256" key="2">
    <source>
        <dbReference type="ARBA" id="ARBA00022692"/>
    </source>
</evidence>
<dbReference type="OrthoDB" id="9811701at2"/>
<keyword evidence="7" id="KW-1185">Reference proteome</keyword>
<dbReference type="EMBL" id="AWXZ01000013">
    <property type="protein sequence ID" value="ESR26822.1"/>
    <property type="molecule type" value="Genomic_DNA"/>
</dbReference>
<protein>
    <submittedName>
        <fullName evidence="6">LrgA-associated membrane protein LrgB</fullName>
    </submittedName>
</protein>
<feature type="transmembrane region" description="Helical" evidence="5">
    <location>
        <begin position="213"/>
        <end position="239"/>
    </location>
</feature>
<keyword evidence="3 5" id="KW-1133">Transmembrane helix</keyword>
<feature type="transmembrane region" description="Helical" evidence="5">
    <location>
        <begin position="6"/>
        <end position="31"/>
    </location>
</feature>
<feature type="transmembrane region" description="Helical" evidence="5">
    <location>
        <begin position="74"/>
        <end position="93"/>
    </location>
</feature>
<feature type="transmembrane region" description="Helical" evidence="5">
    <location>
        <begin position="159"/>
        <end position="182"/>
    </location>
</feature>
<evidence type="ECO:0000256" key="4">
    <source>
        <dbReference type="ARBA" id="ARBA00023136"/>
    </source>
</evidence>
<dbReference type="Pfam" id="PF04172">
    <property type="entry name" value="LrgB"/>
    <property type="match status" value="1"/>
</dbReference>
<evidence type="ECO:0000256" key="1">
    <source>
        <dbReference type="ARBA" id="ARBA00004141"/>
    </source>
</evidence>
<comment type="subcellular location">
    <subcellularLocation>
        <location evidence="1">Membrane</location>
        <topology evidence="1">Multi-pass membrane protein</topology>
    </subcellularLocation>
</comment>
<name>V4R4E1_9HYPH</name>
<organism evidence="6 7">
    <name type="scientific">Lutibaculum baratangense AMV1</name>
    <dbReference type="NCBI Taxonomy" id="631454"/>
    <lineage>
        <taxon>Bacteria</taxon>
        <taxon>Pseudomonadati</taxon>
        <taxon>Pseudomonadota</taxon>
        <taxon>Alphaproteobacteria</taxon>
        <taxon>Hyphomicrobiales</taxon>
        <taxon>Tepidamorphaceae</taxon>
        <taxon>Lutibaculum</taxon>
    </lineage>
</organism>
<feature type="transmembrane region" description="Helical" evidence="5">
    <location>
        <begin position="100"/>
        <end position="126"/>
    </location>
</feature>
<feature type="transmembrane region" description="Helical" evidence="5">
    <location>
        <begin position="43"/>
        <end position="62"/>
    </location>
</feature>
<dbReference type="eggNOG" id="COG1346">
    <property type="taxonomic scope" value="Bacteria"/>
</dbReference>
<dbReference type="PANTHER" id="PTHR30249">
    <property type="entry name" value="PUTATIVE SEROTONIN TRANSPORTER"/>
    <property type="match status" value="1"/>
</dbReference>
<comment type="caution">
    <text evidence="6">The sequence shown here is derived from an EMBL/GenBank/DDBJ whole genome shotgun (WGS) entry which is preliminary data.</text>
</comment>
<evidence type="ECO:0000256" key="3">
    <source>
        <dbReference type="ARBA" id="ARBA00022989"/>
    </source>
</evidence>
<reference evidence="6 7" key="1">
    <citation type="journal article" date="2014" name="Genome Announc.">
        <title>Draft Genome Sequence of Lutibaculum baratangense Strain AMV1T, Isolated from a Mud Volcano in Andamans, India.</title>
        <authorList>
            <person name="Singh A."/>
            <person name="Sreenivas A."/>
            <person name="Sathyanarayana Reddy G."/>
            <person name="Pinnaka A.K."/>
            <person name="Shivaji S."/>
        </authorList>
    </citation>
    <scope>NUCLEOTIDE SEQUENCE [LARGE SCALE GENOMIC DNA]</scope>
    <source>
        <strain evidence="6 7">AMV1</strain>
    </source>
</reference>
<evidence type="ECO:0000313" key="6">
    <source>
        <dbReference type="EMBL" id="ESR26822.1"/>
    </source>
</evidence>